<dbReference type="Proteomes" id="UP000053286">
    <property type="component" value="Unassembled WGS sequence"/>
</dbReference>
<protein>
    <submittedName>
        <fullName evidence="1">Uncharacterized protein</fullName>
    </submittedName>
</protein>
<proteinExistence type="predicted"/>
<dbReference type="EMBL" id="KL226358">
    <property type="protein sequence ID" value="KFM12744.1"/>
    <property type="molecule type" value="Genomic_DNA"/>
</dbReference>
<reference evidence="1 2" key="1">
    <citation type="submission" date="2014-04" db="EMBL/GenBank/DDBJ databases">
        <title>Genome evolution of avian class.</title>
        <authorList>
            <person name="Zhang G."/>
            <person name="Li C."/>
        </authorList>
    </citation>
    <scope>NUCLEOTIDE SEQUENCE [LARGE SCALE GENOMIC DNA]</scope>
    <source>
        <strain evidence="1">BGI_AS27</strain>
    </source>
</reference>
<name>A0A087RGZ0_APTFO</name>
<sequence>VSVQTRYILVLFSQYLCKTKDDSYCCARSQG</sequence>
<organism evidence="1 2">
    <name type="scientific">Aptenodytes forsteri</name>
    <name type="common">Emperor penguin</name>
    <dbReference type="NCBI Taxonomy" id="9233"/>
    <lineage>
        <taxon>Eukaryota</taxon>
        <taxon>Metazoa</taxon>
        <taxon>Chordata</taxon>
        <taxon>Craniata</taxon>
        <taxon>Vertebrata</taxon>
        <taxon>Euteleostomi</taxon>
        <taxon>Archelosauria</taxon>
        <taxon>Archosauria</taxon>
        <taxon>Dinosauria</taxon>
        <taxon>Saurischia</taxon>
        <taxon>Theropoda</taxon>
        <taxon>Coelurosauria</taxon>
        <taxon>Aves</taxon>
        <taxon>Neognathae</taxon>
        <taxon>Neoaves</taxon>
        <taxon>Aequornithes</taxon>
        <taxon>Sphenisciformes</taxon>
        <taxon>Spheniscidae</taxon>
        <taxon>Aptenodytes</taxon>
    </lineage>
</organism>
<evidence type="ECO:0000313" key="2">
    <source>
        <dbReference type="Proteomes" id="UP000053286"/>
    </source>
</evidence>
<evidence type="ECO:0000313" key="1">
    <source>
        <dbReference type="EMBL" id="KFM12744.1"/>
    </source>
</evidence>
<keyword evidence="2" id="KW-1185">Reference proteome</keyword>
<gene>
    <name evidence="1" type="ORF">AS27_01612</name>
</gene>
<feature type="non-terminal residue" evidence="1">
    <location>
        <position position="31"/>
    </location>
</feature>
<feature type="non-terminal residue" evidence="1">
    <location>
        <position position="1"/>
    </location>
</feature>
<accession>A0A087RGZ0</accession>
<dbReference type="AlphaFoldDB" id="A0A087RGZ0"/>